<dbReference type="AlphaFoldDB" id="A0A6C0CAI2"/>
<dbReference type="EMBL" id="MN739373">
    <property type="protein sequence ID" value="QHT01451.1"/>
    <property type="molecule type" value="Genomic_DNA"/>
</dbReference>
<feature type="region of interest" description="Disordered" evidence="1">
    <location>
        <begin position="1"/>
        <end position="28"/>
    </location>
</feature>
<protein>
    <submittedName>
        <fullName evidence="2">Uncharacterized protein</fullName>
    </submittedName>
</protein>
<feature type="compositionally biased region" description="Basic and acidic residues" evidence="1">
    <location>
        <begin position="1"/>
        <end position="12"/>
    </location>
</feature>
<accession>A0A6C0CAI2</accession>
<name>A0A6C0CAI2_9ZZZZ</name>
<evidence type="ECO:0000313" key="2">
    <source>
        <dbReference type="EMBL" id="QHT01451.1"/>
    </source>
</evidence>
<reference evidence="2" key="1">
    <citation type="journal article" date="2020" name="Nature">
        <title>Giant virus diversity and host interactions through global metagenomics.</title>
        <authorList>
            <person name="Schulz F."/>
            <person name="Roux S."/>
            <person name="Paez-Espino D."/>
            <person name="Jungbluth S."/>
            <person name="Walsh D.A."/>
            <person name="Denef V.J."/>
            <person name="McMahon K.D."/>
            <person name="Konstantinidis K.T."/>
            <person name="Eloe-Fadrosh E.A."/>
            <person name="Kyrpides N.C."/>
            <person name="Woyke T."/>
        </authorList>
    </citation>
    <scope>NUCLEOTIDE SEQUENCE</scope>
    <source>
        <strain evidence="2">GVMAG-M-3300020192-26</strain>
    </source>
</reference>
<organism evidence="2">
    <name type="scientific">viral metagenome</name>
    <dbReference type="NCBI Taxonomy" id="1070528"/>
    <lineage>
        <taxon>unclassified sequences</taxon>
        <taxon>metagenomes</taxon>
        <taxon>organismal metagenomes</taxon>
    </lineage>
</organism>
<sequence length="97" mass="11542">MSKQKKEDDKFFQLHPKSKSKKPEIDTNDVQNRPVVVCTPTITDRRTWYHEISYDECMEYLKYKTLPRNACSSKTCIVECMFLSENEIIDICRNNIM</sequence>
<evidence type="ECO:0000256" key="1">
    <source>
        <dbReference type="SAM" id="MobiDB-lite"/>
    </source>
</evidence>
<proteinExistence type="predicted"/>